<keyword evidence="2" id="KW-0321">Glycogen metabolism</keyword>
<dbReference type="RefSeq" id="WP_207858738.1">
    <property type="nucleotide sequence ID" value="NZ_JAFREP010000007.1"/>
</dbReference>
<dbReference type="SUPFAM" id="SSF51161">
    <property type="entry name" value="Trimeric LpxA-like enzymes"/>
    <property type="match status" value="1"/>
</dbReference>
<dbReference type="InterPro" id="IPR056818">
    <property type="entry name" value="GlmU/GlgC-like_hexapep"/>
</dbReference>
<dbReference type="Pfam" id="PF24894">
    <property type="entry name" value="Hexapep_GlmU"/>
    <property type="match status" value="1"/>
</dbReference>
<accession>A0A8J7QFH0</accession>
<dbReference type="AlphaFoldDB" id="A0A8J7QFH0"/>
<evidence type="ECO:0000256" key="8">
    <source>
        <dbReference type="ARBA" id="ARBA00023277"/>
    </source>
</evidence>
<dbReference type="PROSITE" id="PS00808">
    <property type="entry name" value="ADP_GLC_PYROPHOSPH_1"/>
    <property type="match status" value="1"/>
</dbReference>
<comment type="caution">
    <text evidence="11">The sequence shown here is derived from an EMBL/GenBank/DDBJ whole genome shotgun (WGS) entry which is preliminary data.</text>
</comment>
<dbReference type="PROSITE" id="PS00809">
    <property type="entry name" value="ADP_GLC_PYROPHOSPH_2"/>
    <property type="match status" value="1"/>
</dbReference>
<keyword evidence="7" id="KW-0320">Glycogen biosynthesis</keyword>
<evidence type="ECO:0000256" key="6">
    <source>
        <dbReference type="ARBA" id="ARBA00022840"/>
    </source>
</evidence>
<comment type="similarity">
    <text evidence="1">Belongs to the bacterial/plant glucose-1-phosphate adenylyltransferase family.</text>
</comment>
<keyword evidence="3 11" id="KW-0808">Transferase</keyword>
<dbReference type="SUPFAM" id="SSF53448">
    <property type="entry name" value="Nucleotide-diphospho-sugar transferases"/>
    <property type="match status" value="1"/>
</dbReference>
<evidence type="ECO:0000256" key="4">
    <source>
        <dbReference type="ARBA" id="ARBA00022695"/>
    </source>
</evidence>
<dbReference type="InterPro" id="IPR011831">
    <property type="entry name" value="ADP-Glc_PPase"/>
</dbReference>
<evidence type="ECO:0000256" key="2">
    <source>
        <dbReference type="ARBA" id="ARBA00022600"/>
    </source>
</evidence>
<dbReference type="Gene3D" id="3.90.550.10">
    <property type="entry name" value="Spore Coat Polysaccharide Biosynthesis Protein SpsA, Chain A"/>
    <property type="match status" value="1"/>
</dbReference>
<evidence type="ECO:0000259" key="10">
    <source>
        <dbReference type="Pfam" id="PF24894"/>
    </source>
</evidence>
<dbReference type="InterPro" id="IPR011004">
    <property type="entry name" value="Trimer_LpxA-like_sf"/>
</dbReference>
<evidence type="ECO:0000256" key="3">
    <source>
        <dbReference type="ARBA" id="ARBA00022679"/>
    </source>
</evidence>
<evidence type="ECO:0000259" key="9">
    <source>
        <dbReference type="Pfam" id="PF00483"/>
    </source>
</evidence>
<keyword evidence="4" id="KW-0548">Nucleotidyltransferase</keyword>
<dbReference type="PANTHER" id="PTHR43523:SF2">
    <property type="entry name" value="GLUCOSE-1-PHOSPHATE ADENYLYLTRANSFERASE"/>
    <property type="match status" value="1"/>
</dbReference>
<dbReference type="EMBL" id="JAFREP010000007">
    <property type="protein sequence ID" value="MBO1318920.1"/>
    <property type="molecule type" value="Genomic_DNA"/>
</dbReference>
<organism evidence="11 12">
    <name type="scientific">Acanthopleuribacter pedis</name>
    <dbReference type="NCBI Taxonomy" id="442870"/>
    <lineage>
        <taxon>Bacteria</taxon>
        <taxon>Pseudomonadati</taxon>
        <taxon>Acidobacteriota</taxon>
        <taxon>Holophagae</taxon>
        <taxon>Acanthopleuribacterales</taxon>
        <taxon>Acanthopleuribacteraceae</taxon>
        <taxon>Acanthopleuribacter</taxon>
    </lineage>
</organism>
<keyword evidence="8" id="KW-0119">Carbohydrate metabolism</keyword>
<dbReference type="Pfam" id="PF00483">
    <property type="entry name" value="NTP_transferase"/>
    <property type="match status" value="1"/>
</dbReference>
<sequence>MKVKTILLAGGRGTRLAPLTLKRAKPAVPFAGKYRVIDFTLSNCVNSNLFDILVITQYRPHSLNEHIRNGRPWDLDRGFTGGVHLLHPFQGVKNTDWFSGTADAVLRNINFVRHGSPDLVLVLSGDHVYKMDYSHLIKYHCKTGADATLCTTRVPMEHACHYGIVKTNENQSITGFLEKPKKPPSNVASMGVYIFNYEALERVLSEDAIKDVEKLDFGRHLMPYMLEKGYSLFAYPFSGYWVDIGLIDSYWQAHMDLLLENPPMDLNDRRWVIHTRSEERPSTRVLQNAHIHNSLIANGVVISENAVVEDSVLSPGVFVGPGAQIRQSVILNDSVICQGSRINRCLIDKMVVAGRHSQIGRVEDRHDLGITCVGKNTHLTENLSVGRGVKLGTDLRAEDFNTFGNLIVPDNTSFRVDLSKY</sequence>
<dbReference type="GO" id="GO:0008878">
    <property type="term" value="F:glucose-1-phosphate adenylyltransferase activity"/>
    <property type="evidence" value="ECO:0007669"/>
    <property type="project" value="InterPro"/>
</dbReference>
<reference evidence="11" key="1">
    <citation type="submission" date="2021-03" db="EMBL/GenBank/DDBJ databases">
        <authorList>
            <person name="Wang G."/>
        </authorList>
    </citation>
    <scope>NUCLEOTIDE SEQUENCE</scope>
    <source>
        <strain evidence="11">KCTC 12899</strain>
    </source>
</reference>
<feature type="domain" description="Nucleotidyl transferase" evidence="9">
    <location>
        <begin position="4"/>
        <end position="258"/>
    </location>
</feature>
<dbReference type="GO" id="GO:0005978">
    <property type="term" value="P:glycogen biosynthetic process"/>
    <property type="evidence" value="ECO:0007669"/>
    <property type="project" value="UniProtKB-KW"/>
</dbReference>
<evidence type="ECO:0000256" key="5">
    <source>
        <dbReference type="ARBA" id="ARBA00022741"/>
    </source>
</evidence>
<proteinExistence type="inferred from homology"/>
<dbReference type="CDD" id="cd02508">
    <property type="entry name" value="ADP_Glucose_PP"/>
    <property type="match status" value="1"/>
</dbReference>
<keyword evidence="6" id="KW-0067">ATP-binding</keyword>
<dbReference type="InterPro" id="IPR029044">
    <property type="entry name" value="Nucleotide-diphossugar_trans"/>
</dbReference>
<dbReference type="Gene3D" id="2.160.10.10">
    <property type="entry name" value="Hexapeptide repeat proteins"/>
    <property type="match status" value="1"/>
</dbReference>
<keyword evidence="5" id="KW-0547">Nucleotide-binding</keyword>
<protein>
    <submittedName>
        <fullName evidence="11">NTP transferase domain-containing protein</fullName>
    </submittedName>
</protein>
<dbReference type="CDD" id="cd04651">
    <property type="entry name" value="LbH_G1P_AT_C"/>
    <property type="match status" value="1"/>
</dbReference>
<gene>
    <name evidence="11" type="ORF">J3U88_10650</name>
</gene>
<dbReference type="PANTHER" id="PTHR43523">
    <property type="entry name" value="GLUCOSE-1-PHOSPHATE ADENYLYLTRANSFERASE-RELATED"/>
    <property type="match status" value="1"/>
</dbReference>
<feature type="domain" description="Glucose-1-phosphate adenylyltransferase/Bifunctional protein GlmU-like C-terminal hexapeptide" evidence="10">
    <location>
        <begin position="288"/>
        <end position="362"/>
    </location>
</feature>
<name>A0A8J7QFH0_9BACT</name>
<dbReference type="InterPro" id="IPR005835">
    <property type="entry name" value="NTP_transferase_dom"/>
</dbReference>
<evidence type="ECO:0000313" key="12">
    <source>
        <dbReference type="Proteomes" id="UP000664417"/>
    </source>
</evidence>
<evidence type="ECO:0000313" key="11">
    <source>
        <dbReference type="EMBL" id="MBO1318920.1"/>
    </source>
</evidence>
<evidence type="ECO:0000256" key="1">
    <source>
        <dbReference type="ARBA" id="ARBA00010443"/>
    </source>
</evidence>
<dbReference type="Proteomes" id="UP000664417">
    <property type="component" value="Unassembled WGS sequence"/>
</dbReference>
<dbReference type="PROSITE" id="PS00810">
    <property type="entry name" value="ADP_GLC_PYROPHOSPH_3"/>
    <property type="match status" value="1"/>
</dbReference>
<dbReference type="GO" id="GO:0005524">
    <property type="term" value="F:ATP binding"/>
    <property type="evidence" value="ECO:0007669"/>
    <property type="project" value="UniProtKB-KW"/>
</dbReference>
<keyword evidence="12" id="KW-1185">Reference proteome</keyword>
<dbReference type="InterPro" id="IPR005836">
    <property type="entry name" value="ADP_Glu_pyroP_CS"/>
</dbReference>
<evidence type="ECO:0000256" key="7">
    <source>
        <dbReference type="ARBA" id="ARBA00023056"/>
    </source>
</evidence>